<evidence type="ECO:0000256" key="4">
    <source>
        <dbReference type="SAM" id="MobiDB-lite"/>
    </source>
</evidence>
<dbReference type="Proteomes" id="UP000257109">
    <property type="component" value="Unassembled WGS sequence"/>
</dbReference>
<evidence type="ECO:0000313" key="5">
    <source>
        <dbReference type="EMBL" id="RDX95134.1"/>
    </source>
</evidence>
<evidence type="ECO:0000256" key="2">
    <source>
        <dbReference type="ARBA" id="ARBA00023054"/>
    </source>
</evidence>
<dbReference type="InterPro" id="IPR008587">
    <property type="entry name" value="FPP_plant"/>
</dbReference>
<organism evidence="5 6">
    <name type="scientific">Mucuna pruriens</name>
    <name type="common">Velvet bean</name>
    <name type="synonym">Dolichos pruriens</name>
    <dbReference type="NCBI Taxonomy" id="157652"/>
    <lineage>
        <taxon>Eukaryota</taxon>
        <taxon>Viridiplantae</taxon>
        <taxon>Streptophyta</taxon>
        <taxon>Embryophyta</taxon>
        <taxon>Tracheophyta</taxon>
        <taxon>Spermatophyta</taxon>
        <taxon>Magnoliopsida</taxon>
        <taxon>eudicotyledons</taxon>
        <taxon>Gunneridae</taxon>
        <taxon>Pentapetalae</taxon>
        <taxon>rosids</taxon>
        <taxon>fabids</taxon>
        <taxon>Fabales</taxon>
        <taxon>Fabaceae</taxon>
        <taxon>Papilionoideae</taxon>
        <taxon>50 kb inversion clade</taxon>
        <taxon>NPAAA clade</taxon>
        <taxon>indigoferoid/millettioid clade</taxon>
        <taxon>Phaseoleae</taxon>
        <taxon>Mucuna</taxon>
    </lineage>
</organism>
<comment type="caution">
    <text evidence="5">The sequence shown here is derived from an EMBL/GenBank/DDBJ whole genome shotgun (WGS) entry which is preliminary data.</text>
</comment>
<feature type="non-terminal residue" evidence="5">
    <location>
        <position position="1"/>
    </location>
</feature>
<feature type="coiled-coil region" evidence="3">
    <location>
        <begin position="113"/>
        <end position="140"/>
    </location>
</feature>
<reference evidence="5" key="1">
    <citation type="submission" date="2018-05" db="EMBL/GenBank/DDBJ databases">
        <title>Draft genome of Mucuna pruriens seed.</title>
        <authorList>
            <person name="Nnadi N.E."/>
            <person name="Vos R."/>
            <person name="Hasami M.H."/>
            <person name="Devisetty U.K."/>
            <person name="Aguiy J.C."/>
        </authorList>
    </citation>
    <scope>NUCLEOTIDE SEQUENCE [LARGE SCALE GENOMIC DNA]</scope>
    <source>
        <strain evidence="5">JCA_2017</strain>
    </source>
</reference>
<sequence length="691" mass="77808">FLFVTKKRMDRRSWLWRRKSSEKSPGETESSGSISSLSERFSDDQVYPTQAALSPEVTSKADEEVSTPKKSKEEVTDVKILTDKLAAALLNISAKEDSVKQHAKVAEEAVSGWEKAENEVSSLKQQFDAARQKNTLLEDRVGHLDGALKECMRQLRQAREVQDQKIVEAVVNSCRDWESKKSELEGKVAELEAQLQTAKADAAASIHFDLHQRLESVQKENMSLKHELQSRLEELEFRIVEKDLITQAAETASKQHLESVKKVAKLEAECRRLKAMTRKTFSVNDHRSMTASSVYVESFADSMSDSGERLLAVESDMRKLGGWEMNECELSRFDSCSSSLVMELDQFKNEKATGKNHVVPSTDINLMDDFLEMERLAALPETKSGSSFIREGVASDQSNVGQATVEAEVEAMIQKNAELEKKLGKMEAELEAMIQKNSELEKKLEKMEAGKLEVEMVLTKYHMQLETSESQIREAELKAEEFQTQLALAKKSNQEACEELKATKAKKEMIESTLKLSQTEVEEQISKIRSLEEGIQKERALSAENSIKCGKLEDELTKMKHKAQVQQDTEIKHREGVNHHLKLKQEKELSLAASRFSECQKTIASLGQQLKSLATLEDFLLDLDNPVESTCEVITKGPQNGGEQLKLHHSDLMSLPKRDCEPPISLNSSITNEKSRNGFGKFIPRSKRGTH</sequence>
<dbReference type="STRING" id="157652.A0A371GX60"/>
<feature type="region of interest" description="Disordered" evidence="4">
    <location>
        <begin position="671"/>
        <end position="691"/>
    </location>
</feature>
<feature type="compositionally biased region" description="Low complexity" evidence="4">
    <location>
        <begin position="27"/>
        <end position="39"/>
    </location>
</feature>
<proteinExistence type="inferred from homology"/>
<dbReference type="PANTHER" id="PTHR31580">
    <property type="entry name" value="FILAMENT-LIKE PLANT PROTEIN 4"/>
    <property type="match status" value="1"/>
</dbReference>
<dbReference type="Gene3D" id="1.10.287.1490">
    <property type="match status" value="1"/>
</dbReference>
<protein>
    <submittedName>
        <fullName evidence="5">Filament-like plant protein 3</fullName>
    </submittedName>
</protein>
<dbReference type="PANTHER" id="PTHR31580:SF49">
    <property type="entry name" value="FILAMENT-LIKE PLANT PROTEIN 3"/>
    <property type="match status" value="1"/>
</dbReference>
<feature type="coiled-coil region" evidence="3">
    <location>
        <begin position="174"/>
        <end position="234"/>
    </location>
</feature>
<evidence type="ECO:0000256" key="1">
    <source>
        <dbReference type="ARBA" id="ARBA00005921"/>
    </source>
</evidence>
<comment type="similarity">
    <text evidence="1">Belongs to the FPP family.</text>
</comment>
<evidence type="ECO:0000256" key="3">
    <source>
        <dbReference type="SAM" id="Coils"/>
    </source>
</evidence>
<keyword evidence="2 3" id="KW-0175">Coiled coil</keyword>
<evidence type="ECO:0000313" key="6">
    <source>
        <dbReference type="Proteomes" id="UP000257109"/>
    </source>
</evidence>
<dbReference type="SUPFAM" id="SSF57997">
    <property type="entry name" value="Tropomyosin"/>
    <property type="match status" value="1"/>
</dbReference>
<keyword evidence="6" id="KW-1185">Reference proteome</keyword>
<feature type="coiled-coil region" evidence="3">
    <location>
        <begin position="402"/>
        <end position="513"/>
    </location>
</feature>
<feature type="compositionally biased region" description="Basic and acidic residues" evidence="4">
    <location>
        <begin position="59"/>
        <end position="73"/>
    </location>
</feature>
<gene>
    <name evidence="5" type="primary">FPP3</name>
    <name evidence="5" type="ORF">CR513_22384</name>
</gene>
<feature type="region of interest" description="Disordered" evidence="4">
    <location>
        <begin position="15"/>
        <end position="73"/>
    </location>
</feature>
<accession>A0A371GX60</accession>
<dbReference type="Pfam" id="PF05911">
    <property type="entry name" value="FPP"/>
    <property type="match status" value="3"/>
</dbReference>
<dbReference type="EMBL" id="QJKJ01004196">
    <property type="protein sequence ID" value="RDX95134.1"/>
    <property type="molecule type" value="Genomic_DNA"/>
</dbReference>
<dbReference type="AlphaFoldDB" id="A0A371GX60"/>
<name>A0A371GX60_MUCPR</name>
<dbReference type="OrthoDB" id="128924at2759"/>